<dbReference type="Gene3D" id="3.30.2350.10">
    <property type="entry name" value="Pseudouridine synthase"/>
    <property type="match status" value="1"/>
</dbReference>
<evidence type="ECO:0000259" key="1">
    <source>
        <dbReference type="Pfam" id="PF00849"/>
    </source>
</evidence>
<dbReference type="PANTHER" id="PTHR21600:SF84">
    <property type="entry name" value="PSEUDOURIDINE SYNTHASE RSUA_RLUA-LIKE DOMAIN-CONTAINING PROTEIN"/>
    <property type="match status" value="1"/>
</dbReference>
<dbReference type="STRING" id="573983.B0681_08405"/>
<evidence type="ECO:0000313" key="2">
    <source>
        <dbReference type="EMBL" id="OOS24103.1"/>
    </source>
</evidence>
<organism evidence="2 3">
    <name type="scientific">Moraxella porci DSM 25326</name>
    <dbReference type="NCBI Taxonomy" id="573983"/>
    <lineage>
        <taxon>Bacteria</taxon>
        <taxon>Pseudomonadati</taxon>
        <taxon>Pseudomonadota</taxon>
        <taxon>Gammaproteobacteria</taxon>
        <taxon>Moraxellales</taxon>
        <taxon>Moraxellaceae</taxon>
        <taxon>Moraxella</taxon>
    </lineage>
</organism>
<name>A0A1T0CP69_9GAMM</name>
<sequence length="299" mass="33637">MMRQGVSPSKLYLPKIDPVPDSIFVYLCQRFGHIGEAVWRQRFDDGLVMDAFGTPLTLDARYQHGTSIHYYRQLPDEAVVPFAHRVIFENEQLMVVDKPHFLTVAPAGRYVAQTLLTRLKAHTGNAELSPIHRLDRETAGLILFAKTASARSAYQALFADRAITKMYHAIAPYQADLQFPMSLRLHLERGEPFYTMKVGQGAPNTHTDIALLQISECGGFAKYALSPSTGKLHQLRVHLHHLGIPILHDSFYPVVAHKAEDDFGQPLQLLAKHLSFIDPFSGEPMAFESGFELELSQFI</sequence>
<keyword evidence="3" id="KW-1185">Reference proteome</keyword>
<dbReference type="InterPro" id="IPR006145">
    <property type="entry name" value="PsdUridine_synth_RsuA/RluA"/>
</dbReference>
<feature type="domain" description="Pseudouridine synthase RsuA/RluA-like" evidence="1">
    <location>
        <begin position="93"/>
        <end position="241"/>
    </location>
</feature>
<dbReference type="EMBL" id="MUYV01000011">
    <property type="protein sequence ID" value="OOS24103.1"/>
    <property type="molecule type" value="Genomic_DNA"/>
</dbReference>
<protein>
    <submittedName>
        <fullName evidence="2">Pseudouridylate synthase</fullName>
    </submittedName>
</protein>
<dbReference type="Pfam" id="PF00849">
    <property type="entry name" value="PseudoU_synth_2"/>
    <property type="match status" value="1"/>
</dbReference>
<dbReference type="GO" id="GO:0009982">
    <property type="term" value="F:pseudouridine synthase activity"/>
    <property type="evidence" value="ECO:0007669"/>
    <property type="project" value="InterPro"/>
</dbReference>
<gene>
    <name evidence="2" type="ORF">B0681_08405</name>
</gene>
<comment type="caution">
    <text evidence="2">The sequence shown here is derived from an EMBL/GenBank/DDBJ whole genome shotgun (WGS) entry which is preliminary data.</text>
</comment>
<dbReference type="GO" id="GO:0000455">
    <property type="term" value="P:enzyme-directed rRNA pseudouridine synthesis"/>
    <property type="evidence" value="ECO:0007669"/>
    <property type="project" value="TreeGrafter"/>
</dbReference>
<dbReference type="PANTHER" id="PTHR21600">
    <property type="entry name" value="MITOCHONDRIAL RNA PSEUDOURIDINE SYNTHASE"/>
    <property type="match status" value="1"/>
</dbReference>
<dbReference type="InterPro" id="IPR020103">
    <property type="entry name" value="PsdUridine_synth_cat_dom_sf"/>
</dbReference>
<dbReference type="InterPro" id="IPR050188">
    <property type="entry name" value="RluA_PseudoU_synthase"/>
</dbReference>
<proteinExistence type="predicted"/>
<dbReference type="SUPFAM" id="SSF55120">
    <property type="entry name" value="Pseudouridine synthase"/>
    <property type="match status" value="1"/>
</dbReference>
<dbReference type="PROSITE" id="PS01129">
    <property type="entry name" value="PSI_RLU"/>
    <property type="match status" value="1"/>
</dbReference>
<dbReference type="Proteomes" id="UP000190683">
    <property type="component" value="Unassembled WGS sequence"/>
</dbReference>
<reference evidence="2 3" key="1">
    <citation type="submission" date="2017-02" db="EMBL/GenBank/DDBJ databases">
        <title>Draft genome sequence of Moraxella porci CCUG 54912T type strain.</title>
        <authorList>
            <person name="Salva-Serra F."/>
            <person name="Engstrom-Jakobsson H."/>
            <person name="Thorell K."/>
            <person name="Jaen-Luchoro D."/>
            <person name="Gonzales-Siles L."/>
            <person name="Karlsson R."/>
            <person name="Yazdan S."/>
            <person name="Boulund F."/>
            <person name="Johnning A."/>
            <person name="Engstrand L."/>
            <person name="Kristiansson E."/>
            <person name="Moore E."/>
        </authorList>
    </citation>
    <scope>NUCLEOTIDE SEQUENCE [LARGE SCALE GENOMIC DNA]</scope>
    <source>
        <strain evidence="2 3">CCUG 54912</strain>
    </source>
</reference>
<evidence type="ECO:0000313" key="3">
    <source>
        <dbReference type="Proteomes" id="UP000190683"/>
    </source>
</evidence>
<dbReference type="AlphaFoldDB" id="A0A1T0CP69"/>
<dbReference type="GO" id="GO:0003723">
    <property type="term" value="F:RNA binding"/>
    <property type="evidence" value="ECO:0007669"/>
    <property type="project" value="InterPro"/>
</dbReference>
<accession>A0A1T0CP69</accession>
<dbReference type="GO" id="GO:0140098">
    <property type="term" value="F:catalytic activity, acting on RNA"/>
    <property type="evidence" value="ECO:0007669"/>
    <property type="project" value="UniProtKB-ARBA"/>
</dbReference>
<dbReference type="InterPro" id="IPR006224">
    <property type="entry name" value="PsdUridine_synth_RluA-like_CS"/>
</dbReference>